<name>A0A7R8ZVF6_9CRUS</name>
<evidence type="ECO:0000313" key="1">
    <source>
        <dbReference type="EMBL" id="CAD7233406.1"/>
    </source>
</evidence>
<accession>A0A7R8ZVF6</accession>
<sequence length="176" mass="18718">MEPAVNSSYLLVADEPLSIFATGISTEVMNKHLRLRNHLPISSPATAVITSACLVGNLRGSFGVPREAPRNTRAIISQKKGKLLPAIICSAGPALRIEAYEASLIQGKLLPAIICSAGPTLRIEAYEASLIQGKLLPAIICSAGPTLRIEAYKPSLLQKEVPLKNTSLNGVPVFPR</sequence>
<organism evidence="1">
    <name type="scientific">Cyprideis torosa</name>
    <dbReference type="NCBI Taxonomy" id="163714"/>
    <lineage>
        <taxon>Eukaryota</taxon>
        <taxon>Metazoa</taxon>
        <taxon>Ecdysozoa</taxon>
        <taxon>Arthropoda</taxon>
        <taxon>Crustacea</taxon>
        <taxon>Oligostraca</taxon>
        <taxon>Ostracoda</taxon>
        <taxon>Podocopa</taxon>
        <taxon>Podocopida</taxon>
        <taxon>Cytherocopina</taxon>
        <taxon>Cytheroidea</taxon>
        <taxon>Cytherideidae</taxon>
        <taxon>Cyprideis</taxon>
    </lineage>
</organism>
<reference evidence="1" key="1">
    <citation type="submission" date="2020-11" db="EMBL/GenBank/DDBJ databases">
        <authorList>
            <person name="Tran Van P."/>
        </authorList>
    </citation>
    <scope>NUCLEOTIDE SEQUENCE</scope>
</reference>
<protein>
    <submittedName>
        <fullName evidence="1">Uncharacterized protein</fullName>
    </submittedName>
</protein>
<proteinExistence type="predicted"/>
<gene>
    <name evidence="1" type="ORF">CTOB1V02_LOCUS11228</name>
</gene>
<dbReference type="AlphaFoldDB" id="A0A7R8ZVF6"/>
<dbReference type="EMBL" id="OB666203">
    <property type="protein sequence ID" value="CAD7233406.1"/>
    <property type="molecule type" value="Genomic_DNA"/>
</dbReference>